<organism evidence="3 4">
    <name type="scientific">Flavivirga spongiicola</name>
    <dbReference type="NCBI Taxonomy" id="421621"/>
    <lineage>
        <taxon>Bacteria</taxon>
        <taxon>Pseudomonadati</taxon>
        <taxon>Bacteroidota</taxon>
        <taxon>Flavobacteriia</taxon>
        <taxon>Flavobacteriales</taxon>
        <taxon>Flavobacteriaceae</taxon>
        <taxon>Flavivirga</taxon>
    </lineage>
</organism>
<dbReference type="RefSeq" id="WP_303304720.1">
    <property type="nucleotide sequence ID" value="NZ_JAODOP010000004.1"/>
</dbReference>
<name>A0ABU7XNQ7_9FLAO</name>
<feature type="domain" description="Glycosyl-hydrolase family 116 catalytic region" evidence="1">
    <location>
        <begin position="558"/>
        <end position="849"/>
    </location>
</feature>
<dbReference type="GO" id="GO:0016798">
    <property type="term" value="F:hydrolase activity, acting on glycosyl bonds"/>
    <property type="evidence" value="ECO:0007669"/>
    <property type="project" value="UniProtKB-KW"/>
</dbReference>
<dbReference type="EMBL" id="JAODOP010000004">
    <property type="protein sequence ID" value="MEF3832339.1"/>
    <property type="molecule type" value="Genomic_DNA"/>
</dbReference>
<keyword evidence="4" id="KW-1185">Reference proteome</keyword>
<evidence type="ECO:0000259" key="1">
    <source>
        <dbReference type="Pfam" id="PF04685"/>
    </source>
</evidence>
<protein>
    <submittedName>
        <fullName evidence="3">GH116 family glycosyl-hydrolase</fullName>
        <ecNumber evidence="3">3.2.1.-</ecNumber>
    </submittedName>
</protein>
<evidence type="ECO:0000313" key="3">
    <source>
        <dbReference type="EMBL" id="MEF3832339.1"/>
    </source>
</evidence>
<dbReference type="Pfam" id="PF04685">
    <property type="entry name" value="DUF608"/>
    <property type="match status" value="1"/>
</dbReference>
<comment type="caution">
    <text evidence="3">The sequence shown here is derived from an EMBL/GenBank/DDBJ whole genome shotgun (WGS) entry which is preliminary data.</text>
</comment>
<dbReference type="InterPro" id="IPR006311">
    <property type="entry name" value="TAT_signal"/>
</dbReference>
<dbReference type="InterPro" id="IPR052566">
    <property type="entry name" value="Non-lysos_glucosylceramidase"/>
</dbReference>
<accession>A0ABU7XNQ7</accession>
<keyword evidence="3" id="KW-0326">Glycosidase</keyword>
<dbReference type="Gene3D" id="1.50.10.10">
    <property type="match status" value="1"/>
</dbReference>
<reference evidence="3 4" key="1">
    <citation type="submission" date="2022-09" db="EMBL/GenBank/DDBJ databases">
        <title>Genome sequencing of Flavivirga sp. MEBiC05379.</title>
        <authorList>
            <person name="Oh H.-M."/>
            <person name="Kwon K.K."/>
            <person name="Park M.J."/>
            <person name="Yang S.-H."/>
        </authorList>
    </citation>
    <scope>NUCLEOTIDE SEQUENCE [LARGE SCALE GENOMIC DNA]</scope>
    <source>
        <strain evidence="3 4">MEBiC05379</strain>
    </source>
</reference>
<dbReference type="PROSITE" id="PS51318">
    <property type="entry name" value="TAT"/>
    <property type="match status" value="1"/>
</dbReference>
<dbReference type="EC" id="3.2.1.-" evidence="3"/>
<dbReference type="InterPro" id="IPR006775">
    <property type="entry name" value="GH116_catalytic"/>
</dbReference>
<feature type="domain" description="Glycosyl-hydrolase family 116 N-terminal" evidence="2">
    <location>
        <begin position="123"/>
        <end position="447"/>
    </location>
</feature>
<dbReference type="InterPro" id="IPR012341">
    <property type="entry name" value="6hp_glycosidase-like_sf"/>
</dbReference>
<gene>
    <name evidence="3" type="ORF">N1F79_04305</name>
</gene>
<dbReference type="Proteomes" id="UP001337305">
    <property type="component" value="Unassembled WGS sequence"/>
</dbReference>
<keyword evidence="3" id="KW-0378">Hydrolase</keyword>
<dbReference type="InterPro" id="IPR008928">
    <property type="entry name" value="6-hairpin_glycosidase_sf"/>
</dbReference>
<dbReference type="PANTHER" id="PTHR12654">
    <property type="entry name" value="BILE ACID BETA-GLUCOSIDASE-RELATED"/>
    <property type="match status" value="1"/>
</dbReference>
<evidence type="ECO:0000313" key="4">
    <source>
        <dbReference type="Proteomes" id="UP001337305"/>
    </source>
</evidence>
<dbReference type="Pfam" id="PF12215">
    <property type="entry name" value="Glyco_hydr_116N"/>
    <property type="match status" value="1"/>
</dbReference>
<dbReference type="InterPro" id="IPR024462">
    <property type="entry name" value="GH116_N"/>
</dbReference>
<dbReference type="PANTHER" id="PTHR12654:SF4">
    <property type="entry name" value="PB1 DOMAIN-CONTAINING PROTEIN"/>
    <property type="match status" value="1"/>
</dbReference>
<proteinExistence type="predicted"/>
<evidence type="ECO:0000259" key="2">
    <source>
        <dbReference type="Pfam" id="PF12215"/>
    </source>
</evidence>
<dbReference type="SUPFAM" id="SSF48208">
    <property type="entry name" value="Six-hairpin glycosidases"/>
    <property type="match status" value="1"/>
</dbReference>
<sequence>MNTIKKNNDTNCDPTTGCCDAVPKEIVKKEEIIEQQNESCDPATGCCSPPSMNKSRRDFIKTTALSIGALSLPTMPVFAGPFMYDKNGHLIPADKKLSAEWIKSLYDRGEPEVYKKEQLKHIGMPIGGMACGQLYLGGDGKLWLWHIFKTEYSREKDHGQRFDAMTLGGHYADPDKVFTREKRPVEQGAVIRVISKGKSYTKTLDSKGFKDVKFRGEYPIGKISYEEAGFPVSIKLEAFSPFIPLEEKDSALPVTIMNYKVTNTSKKKVEVDMASWLENAVCPFVDSDAYGKRKNELIINEVSASINYTVNSDTSALKKQHGYGSMNLTVLDNNGESTAKLLIKNVDSAEKVLDALKPITEIASPKTNGFSEKSIGVLGKSFILKPNETKEVTFVLSWFFPHLNQQEKETGQLLALKDIKYLKRHYNNDFKSAREVSNYVISNYKRLSETTKLWNKTWYDSTLPYWLLDRSFISLNCLATNTALWFDNDRFWGWEGVECCPGTCQHVWQYAQGMARIFPSIEMGLRENIDYGRSLNADGSLGHRDETAGGYGLQVAHDGHCGTIMRAYREHKMSADNRFLKANYEKIKKSIQFIINEDKDKDGLLEGGQHNTLDASWYGIMGWISSLYLGALASGKEMALEVGDKDFSKTCDALLIKGRENMVKELYNGEYFIHKPDPKYPKAINTNDGCHIDQVLGQSFAWQVGLSERVIPEEECKSALKSIWKYNFAPDAFLYQEQNKPIKGVRIYATKGEAGTIMCTWPKGGVEKAVPGMDKRPDESETWLGPGGYFDEAMNGFEYQVASHMISEGMLLEGLATMKAVHDRYHPALRNPFNEIECSDHYSRSMASYGVFLSVCGFDYHGPKGYLSFNPKLTPNNFKAPFTVAEGWGTFSQKRLGNTQENGIEITYGKLSLSTISLNIKSDVVKNVTLKLNDKHIDISSKIVNGSNLNIKFESIVVNKKDKIDILIG</sequence>